<dbReference type="EMBL" id="FPHM01000259">
    <property type="protein sequence ID" value="SFV71508.1"/>
    <property type="molecule type" value="Genomic_DNA"/>
</dbReference>
<dbReference type="AlphaFoldDB" id="A0A1W1D083"/>
<proteinExistence type="predicted"/>
<organism evidence="1">
    <name type="scientific">hydrothermal vent metagenome</name>
    <dbReference type="NCBI Taxonomy" id="652676"/>
    <lineage>
        <taxon>unclassified sequences</taxon>
        <taxon>metagenomes</taxon>
        <taxon>ecological metagenomes</taxon>
    </lineage>
</organism>
<protein>
    <recommendedName>
        <fullName evidence="2">DUF3108 domain-containing protein</fullName>
    </recommendedName>
</protein>
<sequence length="215" mass="24897">MGKVGVAKALLEIKGNTYTIDIELSTTGMAKFLTQGRTEHHISKGHIRNNMLISDFYSVEKSHGKVQVKKFYTFDHKNKKIAKEFKKYKSKKEIRHETEILEFYTQDDLLTLYFNLDQKVKDKNKAYTYRFKTVGAEGQEGKVSLKIPKAKYLKKYKKILGEDKGFWYATVIIHQKIFSSKEGQLMLAIDQDGITNQAVLKDVIFFGDIRAVRIK</sequence>
<accession>A0A1W1D083</accession>
<name>A0A1W1D083_9ZZZZ</name>
<reference evidence="1" key="1">
    <citation type="submission" date="2016-10" db="EMBL/GenBank/DDBJ databases">
        <authorList>
            <person name="de Groot N.N."/>
        </authorList>
    </citation>
    <scope>NUCLEOTIDE SEQUENCE</scope>
</reference>
<evidence type="ECO:0008006" key="2">
    <source>
        <dbReference type="Google" id="ProtNLM"/>
    </source>
</evidence>
<gene>
    <name evidence="1" type="ORF">MNB_SV-13-1341</name>
</gene>
<evidence type="ECO:0000313" key="1">
    <source>
        <dbReference type="EMBL" id="SFV71508.1"/>
    </source>
</evidence>